<gene>
    <name evidence="6" type="ORF">ACFS25_13250</name>
</gene>
<comment type="subcellular location">
    <subcellularLocation>
        <location evidence="1">Secreted</location>
    </subcellularLocation>
</comment>
<feature type="chain" id="PRO_5045773213" evidence="5">
    <location>
        <begin position="20"/>
        <end position="462"/>
    </location>
</feature>
<evidence type="ECO:0000256" key="4">
    <source>
        <dbReference type="SAM" id="MobiDB-lite"/>
    </source>
</evidence>
<keyword evidence="2" id="KW-0964">Secreted</keyword>
<organism evidence="6 7">
    <name type="scientific">Spirosoma flavum</name>
    <dbReference type="NCBI Taxonomy" id="2048557"/>
    <lineage>
        <taxon>Bacteria</taxon>
        <taxon>Pseudomonadati</taxon>
        <taxon>Bacteroidota</taxon>
        <taxon>Cytophagia</taxon>
        <taxon>Cytophagales</taxon>
        <taxon>Cytophagaceae</taxon>
        <taxon>Spirosoma</taxon>
    </lineage>
</organism>
<reference evidence="7" key="1">
    <citation type="journal article" date="2019" name="Int. J. Syst. Evol. Microbiol.">
        <title>The Global Catalogue of Microorganisms (GCM) 10K type strain sequencing project: providing services to taxonomists for standard genome sequencing and annotation.</title>
        <authorList>
            <consortium name="The Broad Institute Genomics Platform"/>
            <consortium name="The Broad Institute Genome Sequencing Center for Infectious Disease"/>
            <person name="Wu L."/>
            <person name="Ma J."/>
        </authorList>
    </citation>
    <scope>NUCLEOTIDE SEQUENCE [LARGE SCALE GENOMIC DNA]</scope>
    <source>
        <strain evidence="7">KCTC 52490</strain>
    </source>
</reference>
<dbReference type="PANTHER" id="PTHR40088:SF2">
    <property type="entry name" value="SECRETED SUGAR HYDROLASE"/>
    <property type="match status" value="1"/>
</dbReference>
<dbReference type="PANTHER" id="PTHR40088">
    <property type="entry name" value="PECTATE LYASE (EUROFUNG)"/>
    <property type="match status" value="1"/>
</dbReference>
<evidence type="ECO:0000256" key="5">
    <source>
        <dbReference type="SAM" id="SignalP"/>
    </source>
</evidence>
<dbReference type="SUPFAM" id="SSF51126">
    <property type="entry name" value="Pectin lyase-like"/>
    <property type="match status" value="1"/>
</dbReference>
<evidence type="ECO:0000256" key="1">
    <source>
        <dbReference type="ARBA" id="ARBA00004613"/>
    </source>
</evidence>
<proteinExistence type="predicted"/>
<dbReference type="InterPro" id="IPR052052">
    <property type="entry name" value="Polysaccharide_Lyase_9"/>
</dbReference>
<dbReference type="InterPro" id="IPR011050">
    <property type="entry name" value="Pectin_lyase_fold/virulence"/>
</dbReference>
<comment type="caution">
    <text evidence="6">The sequence shown here is derived from an EMBL/GenBank/DDBJ whole genome shotgun (WGS) entry which is preliminary data.</text>
</comment>
<dbReference type="Proteomes" id="UP001597512">
    <property type="component" value="Unassembled WGS sequence"/>
</dbReference>
<dbReference type="InterPro" id="IPR059226">
    <property type="entry name" value="Choice_anch_Q_dom"/>
</dbReference>
<dbReference type="NCBIfam" id="NF041518">
    <property type="entry name" value="choice_anch_Q"/>
    <property type="match status" value="1"/>
</dbReference>
<feature type="compositionally biased region" description="Basic and acidic residues" evidence="4">
    <location>
        <begin position="453"/>
        <end position="462"/>
    </location>
</feature>
<keyword evidence="3 5" id="KW-0732">Signal</keyword>
<protein>
    <submittedName>
        <fullName evidence="6">Choice-of-anchor Q domain-containing protein</fullName>
    </submittedName>
</protein>
<dbReference type="InterPro" id="IPR012334">
    <property type="entry name" value="Pectin_lyas_fold"/>
</dbReference>
<dbReference type="EMBL" id="JBHUOM010000006">
    <property type="protein sequence ID" value="MFD2934756.1"/>
    <property type="molecule type" value="Genomic_DNA"/>
</dbReference>
<feature type="signal peptide" evidence="5">
    <location>
        <begin position="1"/>
        <end position="19"/>
    </location>
</feature>
<dbReference type="Gene3D" id="2.160.20.10">
    <property type="entry name" value="Single-stranded right-handed beta-helix, Pectin lyase-like"/>
    <property type="match status" value="1"/>
</dbReference>
<feature type="region of interest" description="Disordered" evidence="4">
    <location>
        <begin position="441"/>
        <end position="462"/>
    </location>
</feature>
<evidence type="ECO:0000313" key="6">
    <source>
        <dbReference type="EMBL" id="MFD2934756.1"/>
    </source>
</evidence>
<name>A0ABW6AH24_9BACT</name>
<accession>A0ABW6AH24</accession>
<sequence>MKTSILLILIFSINTFVSAAIWHVSGTGNDASDGKTPETAFRNLQKAADLVQPGDVVLIGNGTYTNADKGNGSAVLNITRSGTSAAWITWKARPGHHPEIRPGGWAGIQISGSYNVIDGLSVIGNNDSIVLLKAQEDGKKPTPNPYYNTNGIFFNGRGKKADEKPHHLVIRNCIVGKCAGGGIVGIEIDYFTVEDSKVFENAWFMRYGGSGITTLNNWAYDDEPGYHIVIQRNFVWNNKTLVAWEKIGKLSDGNGIILDVTDQEQGQGATNPNADVVVKPATSQTAVAATTVGAPTATEKPKRPEWKGRALIANNVSCFNGGSGIHTFRTKHVDIINNTTYWNGGIVGYQELFPNRSDDVVILNNIIVPRPGGAVTSNNHNTSIRWDYNMYPTAQTVFAGANDIVADPSFINIGPDPTKGNFRLAKSSRAVNSGSSNVPLSTDILGKVRPKNAGRDRGAFEQ</sequence>
<evidence type="ECO:0000256" key="2">
    <source>
        <dbReference type="ARBA" id="ARBA00022525"/>
    </source>
</evidence>
<keyword evidence="7" id="KW-1185">Reference proteome</keyword>
<evidence type="ECO:0000313" key="7">
    <source>
        <dbReference type="Proteomes" id="UP001597512"/>
    </source>
</evidence>
<dbReference type="RefSeq" id="WP_381501356.1">
    <property type="nucleotide sequence ID" value="NZ_JBHUOM010000006.1"/>
</dbReference>
<evidence type="ECO:0000256" key="3">
    <source>
        <dbReference type="ARBA" id="ARBA00022729"/>
    </source>
</evidence>